<keyword evidence="3" id="KW-1185">Reference proteome</keyword>
<sequence>MRLRSFSLAFVLLLGAMSAASAQFPVPGIDCRLNADSSALSIVASNPGGQRYQCIAQCKYSVKGSPALLTPDCTRFNLAAGTSEKTVCSVKGNGPGHFTRIEPSGYTCSPY</sequence>
<organism evidence="2 3">
    <name type="scientific">Devosia enhydra</name>
    <dbReference type="NCBI Taxonomy" id="665118"/>
    <lineage>
        <taxon>Bacteria</taxon>
        <taxon>Pseudomonadati</taxon>
        <taxon>Pseudomonadota</taxon>
        <taxon>Alphaproteobacteria</taxon>
        <taxon>Hyphomicrobiales</taxon>
        <taxon>Devosiaceae</taxon>
        <taxon>Devosia</taxon>
    </lineage>
</organism>
<dbReference type="EMBL" id="FPKU01000001">
    <property type="protein sequence ID" value="SFZ80995.1"/>
    <property type="molecule type" value="Genomic_DNA"/>
</dbReference>
<reference evidence="2 3" key="1">
    <citation type="submission" date="2016-11" db="EMBL/GenBank/DDBJ databases">
        <authorList>
            <person name="Jaros S."/>
            <person name="Januszkiewicz K."/>
            <person name="Wedrychowicz H."/>
        </authorList>
    </citation>
    <scope>NUCLEOTIDE SEQUENCE [LARGE SCALE GENOMIC DNA]</scope>
    <source>
        <strain evidence="2 3">ATCC 23634</strain>
    </source>
</reference>
<dbReference type="AlphaFoldDB" id="A0A1K2HSQ6"/>
<evidence type="ECO:0000256" key="1">
    <source>
        <dbReference type="SAM" id="SignalP"/>
    </source>
</evidence>
<feature type="chain" id="PRO_5012566377" evidence="1">
    <location>
        <begin position="23"/>
        <end position="111"/>
    </location>
</feature>
<evidence type="ECO:0000313" key="3">
    <source>
        <dbReference type="Proteomes" id="UP000183447"/>
    </source>
</evidence>
<proteinExistence type="predicted"/>
<dbReference type="Proteomes" id="UP000183447">
    <property type="component" value="Unassembled WGS sequence"/>
</dbReference>
<accession>A0A1K2HSQ6</accession>
<protein>
    <submittedName>
        <fullName evidence="2">Uncharacterized protein</fullName>
    </submittedName>
</protein>
<feature type="signal peptide" evidence="1">
    <location>
        <begin position="1"/>
        <end position="22"/>
    </location>
</feature>
<gene>
    <name evidence="2" type="ORF">SAMN02983003_0252</name>
</gene>
<dbReference type="STRING" id="665118.SAMN02983003_0252"/>
<evidence type="ECO:0000313" key="2">
    <source>
        <dbReference type="EMBL" id="SFZ80995.1"/>
    </source>
</evidence>
<name>A0A1K2HSQ6_9HYPH</name>
<dbReference type="RefSeq" id="WP_072338600.1">
    <property type="nucleotide sequence ID" value="NZ_FPKU01000001.1"/>
</dbReference>
<keyword evidence="1" id="KW-0732">Signal</keyword>